<evidence type="ECO:0000313" key="1">
    <source>
        <dbReference type="EMBL" id="MVN88500.1"/>
    </source>
</evidence>
<accession>A0A7C9LWN6</accession>
<proteinExistence type="predicted"/>
<dbReference type="Proteomes" id="UP000483286">
    <property type="component" value="Unassembled WGS sequence"/>
</dbReference>
<reference evidence="1 2" key="1">
    <citation type="submission" date="2019-12" db="EMBL/GenBank/DDBJ databases">
        <title>Deinococcus sp. HMF7620 Genome sequencing and assembly.</title>
        <authorList>
            <person name="Kang H."/>
            <person name="Kim H."/>
            <person name="Joh K."/>
        </authorList>
    </citation>
    <scope>NUCLEOTIDE SEQUENCE [LARGE SCALE GENOMIC DNA]</scope>
    <source>
        <strain evidence="1 2">HMF7620</strain>
    </source>
</reference>
<dbReference type="RefSeq" id="WP_157460560.1">
    <property type="nucleotide sequence ID" value="NZ_WQLB01000029.1"/>
</dbReference>
<comment type="caution">
    <text evidence="1">The sequence shown here is derived from an EMBL/GenBank/DDBJ whole genome shotgun (WGS) entry which is preliminary data.</text>
</comment>
<organism evidence="1 2">
    <name type="scientific">Deinococcus arboris</name>
    <dbReference type="NCBI Taxonomy" id="2682977"/>
    <lineage>
        <taxon>Bacteria</taxon>
        <taxon>Thermotogati</taxon>
        <taxon>Deinococcota</taxon>
        <taxon>Deinococci</taxon>
        <taxon>Deinococcales</taxon>
        <taxon>Deinococcaceae</taxon>
        <taxon>Deinococcus</taxon>
    </lineage>
</organism>
<gene>
    <name evidence="1" type="ORF">GO986_17295</name>
</gene>
<sequence length="176" mass="20235">MNKHAVEQDATRFIQKFLNKEFACWELAYRELDTTKYEAAVTGFVREFFTFEAVPSITRPKKISAGWLEEAKEYLAATIERPLFKIEQYLVGDEPVYAAYTGSNYLGSDSYAEVFLYGKRSGQYRIFSVYHSDPDGGIEHFDGEVFSFSRARLVAIEKFRAPTDEADLIDYQLEPA</sequence>
<name>A0A7C9LWN6_9DEIO</name>
<dbReference type="EMBL" id="WQLB01000029">
    <property type="protein sequence ID" value="MVN88500.1"/>
    <property type="molecule type" value="Genomic_DNA"/>
</dbReference>
<dbReference type="AlphaFoldDB" id="A0A7C9LWN6"/>
<evidence type="ECO:0000313" key="2">
    <source>
        <dbReference type="Proteomes" id="UP000483286"/>
    </source>
</evidence>
<protein>
    <submittedName>
        <fullName evidence="1">Uncharacterized protein</fullName>
    </submittedName>
</protein>
<keyword evidence="2" id="KW-1185">Reference proteome</keyword>